<feature type="transmembrane region" description="Helical" evidence="7">
    <location>
        <begin position="265"/>
        <end position="285"/>
    </location>
</feature>
<comment type="subcellular location">
    <subcellularLocation>
        <location evidence="1">Membrane</location>
        <topology evidence="1">Multi-pass membrane protein</topology>
    </subcellularLocation>
</comment>
<evidence type="ECO:0000313" key="9">
    <source>
        <dbReference type="EMBL" id="KAH7007868.1"/>
    </source>
</evidence>
<dbReference type="Pfam" id="PF20684">
    <property type="entry name" value="Fung_rhodopsin"/>
    <property type="match status" value="1"/>
</dbReference>
<dbReference type="Proteomes" id="UP000774617">
    <property type="component" value="Unassembled WGS sequence"/>
</dbReference>
<feature type="compositionally biased region" description="Polar residues" evidence="6">
    <location>
        <begin position="332"/>
        <end position="346"/>
    </location>
</feature>
<feature type="domain" description="Rhodopsin" evidence="8">
    <location>
        <begin position="81"/>
        <end position="323"/>
    </location>
</feature>
<proteinExistence type="inferred from homology"/>
<feature type="region of interest" description="Disordered" evidence="6">
    <location>
        <begin position="332"/>
        <end position="382"/>
    </location>
</feature>
<feature type="transmembrane region" description="Helical" evidence="7">
    <location>
        <begin position="305"/>
        <end position="328"/>
    </location>
</feature>
<dbReference type="InterPro" id="IPR049326">
    <property type="entry name" value="Rhodopsin_dom_fungi"/>
</dbReference>
<evidence type="ECO:0000256" key="3">
    <source>
        <dbReference type="ARBA" id="ARBA00022989"/>
    </source>
</evidence>
<name>A0ABQ8FPM6_9PEZI</name>
<evidence type="ECO:0000256" key="6">
    <source>
        <dbReference type="SAM" id="MobiDB-lite"/>
    </source>
</evidence>
<protein>
    <recommendedName>
        <fullName evidence="8">Rhodopsin domain-containing protein</fullName>
    </recommendedName>
</protein>
<evidence type="ECO:0000313" key="10">
    <source>
        <dbReference type="Proteomes" id="UP000774617"/>
    </source>
</evidence>
<evidence type="ECO:0000256" key="1">
    <source>
        <dbReference type="ARBA" id="ARBA00004141"/>
    </source>
</evidence>
<reference evidence="9 10" key="1">
    <citation type="journal article" date="2021" name="Nat. Commun.">
        <title>Genetic determinants of endophytism in the Arabidopsis root mycobiome.</title>
        <authorList>
            <person name="Mesny F."/>
            <person name="Miyauchi S."/>
            <person name="Thiergart T."/>
            <person name="Pickel B."/>
            <person name="Atanasova L."/>
            <person name="Karlsson M."/>
            <person name="Huettel B."/>
            <person name="Barry K.W."/>
            <person name="Haridas S."/>
            <person name="Chen C."/>
            <person name="Bauer D."/>
            <person name="Andreopoulos W."/>
            <person name="Pangilinan J."/>
            <person name="LaButti K."/>
            <person name="Riley R."/>
            <person name="Lipzen A."/>
            <person name="Clum A."/>
            <person name="Drula E."/>
            <person name="Henrissat B."/>
            <person name="Kohler A."/>
            <person name="Grigoriev I.V."/>
            <person name="Martin F.M."/>
            <person name="Hacquard S."/>
        </authorList>
    </citation>
    <scope>NUCLEOTIDE SEQUENCE [LARGE SCALE GENOMIC DNA]</scope>
    <source>
        <strain evidence="9 10">MPI-SDFR-AT-0080</strain>
    </source>
</reference>
<keyword evidence="4 7" id="KW-0472">Membrane</keyword>
<feature type="transmembrane region" description="Helical" evidence="7">
    <location>
        <begin position="234"/>
        <end position="253"/>
    </location>
</feature>
<feature type="transmembrane region" description="Helical" evidence="7">
    <location>
        <begin position="100"/>
        <end position="120"/>
    </location>
</feature>
<sequence>MPNSTTSVRSALIGSPPATQDDYWIVKGMLRAVHMGSKVDADKGYTFLSKRPAGYEYEDKQTGIIIGMCVCIFVMAFVTGARLALRLFRTGLRWGADDWVLIPGAIMAITYPALQIAMVIDGGGGRHIWDVTYEEYNTFNWLGVTCKILFFTSVGIIKISITLFNRRLTGMASRIWRILNDIFLFLLAVYTLLALFWTCFQCSPPPAMWNKIYSGKLEQPAICWSTPTISNVLSVIHVIMDFCLLMTPIIVLWKVKLPTSTKIRLYLVFSTGAVSCIGSVLRQLAQQKINLDVTYGYTGILTWTLVDLTFGLLTASLPVLVGLIPSAWHSVSNRGTSRSTKPNGSSGDAARGYLSGTHRSRATANGTRNGDAGGRDNSLEEDQSGILVEEEFELTFHKVEAVSSKGESVVEEVKR</sequence>
<gene>
    <name evidence="9" type="ORF">B0J12DRAFT_747653</name>
</gene>
<comment type="caution">
    <text evidence="9">The sequence shown here is derived from an EMBL/GenBank/DDBJ whole genome shotgun (WGS) entry which is preliminary data.</text>
</comment>
<keyword evidence="10" id="KW-1185">Reference proteome</keyword>
<keyword evidence="2 7" id="KW-0812">Transmembrane</keyword>
<evidence type="ECO:0000256" key="2">
    <source>
        <dbReference type="ARBA" id="ARBA00022692"/>
    </source>
</evidence>
<organism evidence="9 10">
    <name type="scientific">Macrophomina phaseolina</name>
    <dbReference type="NCBI Taxonomy" id="35725"/>
    <lineage>
        <taxon>Eukaryota</taxon>
        <taxon>Fungi</taxon>
        <taxon>Dikarya</taxon>
        <taxon>Ascomycota</taxon>
        <taxon>Pezizomycotina</taxon>
        <taxon>Dothideomycetes</taxon>
        <taxon>Dothideomycetes incertae sedis</taxon>
        <taxon>Botryosphaeriales</taxon>
        <taxon>Botryosphaeriaceae</taxon>
        <taxon>Macrophomina</taxon>
    </lineage>
</organism>
<feature type="transmembrane region" description="Helical" evidence="7">
    <location>
        <begin position="182"/>
        <end position="200"/>
    </location>
</feature>
<feature type="transmembrane region" description="Helical" evidence="7">
    <location>
        <begin position="140"/>
        <end position="161"/>
    </location>
</feature>
<dbReference type="PANTHER" id="PTHR33048">
    <property type="entry name" value="PTH11-LIKE INTEGRAL MEMBRANE PROTEIN (AFU_ORTHOLOGUE AFUA_5G11245)"/>
    <property type="match status" value="1"/>
</dbReference>
<dbReference type="PANTHER" id="PTHR33048:SF129">
    <property type="entry name" value="INTEGRAL MEMBRANE PROTEIN-RELATED"/>
    <property type="match status" value="1"/>
</dbReference>
<evidence type="ECO:0000256" key="5">
    <source>
        <dbReference type="ARBA" id="ARBA00038359"/>
    </source>
</evidence>
<evidence type="ECO:0000256" key="4">
    <source>
        <dbReference type="ARBA" id="ARBA00023136"/>
    </source>
</evidence>
<evidence type="ECO:0000256" key="7">
    <source>
        <dbReference type="SAM" id="Phobius"/>
    </source>
</evidence>
<keyword evidence="3 7" id="KW-1133">Transmembrane helix</keyword>
<evidence type="ECO:0000259" key="8">
    <source>
        <dbReference type="Pfam" id="PF20684"/>
    </source>
</evidence>
<accession>A0ABQ8FPM6</accession>
<feature type="transmembrane region" description="Helical" evidence="7">
    <location>
        <begin position="64"/>
        <end position="88"/>
    </location>
</feature>
<dbReference type="InterPro" id="IPR052337">
    <property type="entry name" value="SAT4-like"/>
</dbReference>
<dbReference type="EMBL" id="JAGTJR010000123">
    <property type="protein sequence ID" value="KAH7007868.1"/>
    <property type="molecule type" value="Genomic_DNA"/>
</dbReference>
<comment type="similarity">
    <text evidence="5">Belongs to the SAT4 family.</text>
</comment>